<dbReference type="AlphaFoldDB" id="A0A1F7K5N4"/>
<feature type="transmembrane region" description="Helical" evidence="1">
    <location>
        <begin position="74"/>
        <end position="94"/>
    </location>
</feature>
<reference evidence="2 3" key="1">
    <citation type="journal article" date="2016" name="Nat. Commun.">
        <title>Thousands of microbial genomes shed light on interconnected biogeochemical processes in an aquifer system.</title>
        <authorList>
            <person name="Anantharaman K."/>
            <person name="Brown C.T."/>
            <person name="Hug L.A."/>
            <person name="Sharon I."/>
            <person name="Castelle C.J."/>
            <person name="Probst A.J."/>
            <person name="Thomas B.C."/>
            <person name="Singh A."/>
            <person name="Wilkins M.J."/>
            <person name="Karaoz U."/>
            <person name="Brodie E.L."/>
            <person name="Williams K.H."/>
            <person name="Hubbard S.S."/>
            <person name="Banfield J.F."/>
        </authorList>
    </citation>
    <scope>NUCLEOTIDE SEQUENCE [LARGE SCALE GENOMIC DNA]</scope>
</reference>
<sequence>MVTQLESKLEYYLVDKAPSIPKEWRELIVKILPWLSVIMIVMALPLILAVFGLAAMFSPFAYIAGTGYGTGYTLTWVFTLAIVVIEALAIPGLFKKAKSAWSLLFYAALLGAVQNLVVFNLGGLIIGTLLSLYILFQVKEYYK</sequence>
<dbReference type="EMBL" id="MGBG01000023">
    <property type="protein sequence ID" value="OGK63183.1"/>
    <property type="molecule type" value="Genomic_DNA"/>
</dbReference>
<organism evidence="2 3">
    <name type="scientific">Candidatus Roizmanbacteria bacterium RIFOXYA1_FULL_41_12</name>
    <dbReference type="NCBI Taxonomy" id="1802082"/>
    <lineage>
        <taxon>Bacteria</taxon>
        <taxon>Candidatus Roizmaniibacteriota</taxon>
    </lineage>
</organism>
<dbReference type="Proteomes" id="UP000178450">
    <property type="component" value="Unassembled WGS sequence"/>
</dbReference>
<keyword evidence="1" id="KW-0472">Membrane</keyword>
<evidence type="ECO:0000256" key="1">
    <source>
        <dbReference type="SAM" id="Phobius"/>
    </source>
</evidence>
<evidence type="ECO:0000313" key="3">
    <source>
        <dbReference type="Proteomes" id="UP000178450"/>
    </source>
</evidence>
<evidence type="ECO:0000313" key="2">
    <source>
        <dbReference type="EMBL" id="OGK63183.1"/>
    </source>
</evidence>
<feature type="transmembrane region" description="Helical" evidence="1">
    <location>
        <begin position="31"/>
        <end position="54"/>
    </location>
</feature>
<accession>A0A1F7K5N4</accession>
<gene>
    <name evidence="2" type="ORF">A2209_02885</name>
</gene>
<name>A0A1F7K5N4_9BACT</name>
<feature type="transmembrane region" description="Helical" evidence="1">
    <location>
        <begin position="103"/>
        <end position="136"/>
    </location>
</feature>
<keyword evidence="1" id="KW-1133">Transmembrane helix</keyword>
<proteinExistence type="predicted"/>
<evidence type="ECO:0008006" key="4">
    <source>
        <dbReference type="Google" id="ProtNLM"/>
    </source>
</evidence>
<keyword evidence="1" id="KW-0812">Transmembrane</keyword>
<comment type="caution">
    <text evidence="2">The sequence shown here is derived from an EMBL/GenBank/DDBJ whole genome shotgun (WGS) entry which is preliminary data.</text>
</comment>
<protein>
    <recommendedName>
        <fullName evidence="4">Chromate transporter</fullName>
    </recommendedName>
</protein>